<feature type="compositionally biased region" description="Acidic residues" evidence="2">
    <location>
        <begin position="70"/>
        <end position="80"/>
    </location>
</feature>
<dbReference type="GO" id="GO:0000911">
    <property type="term" value="P:cytokinesis by cell plate formation"/>
    <property type="evidence" value="ECO:0007669"/>
    <property type="project" value="InterPro"/>
</dbReference>
<evidence type="ECO:0000256" key="1">
    <source>
        <dbReference type="SAM" id="Coils"/>
    </source>
</evidence>
<gene>
    <name evidence="3" type="ORF">MA16_Dca004031</name>
</gene>
<dbReference type="AlphaFoldDB" id="A0A2I0X268"/>
<organism evidence="3 4">
    <name type="scientific">Dendrobium catenatum</name>
    <dbReference type="NCBI Taxonomy" id="906689"/>
    <lineage>
        <taxon>Eukaryota</taxon>
        <taxon>Viridiplantae</taxon>
        <taxon>Streptophyta</taxon>
        <taxon>Embryophyta</taxon>
        <taxon>Tracheophyta</taxon>
        <taxon>Spermatophyta</taxon>
        <taxon>Magnoliopsida</taxon>
        <taxon>Liliopsida</taxon>
        <taxon>Asparagales</taxon>
        <taxon>Orchidaceae</taxon>
        <taxon>Epidendroideae</taxon>
        <taxon>Malaxideae</taxon>
        <taxon>Dendrobiinae</taxon>
        <taxon>Dendrobium</taxon>
    </lineage>
</organism>
<evidence type="ECO:0000313" key="4">
    <source>
        <dbReference type="Proteomes" id="UP000233837"/>
    </source>
</evidence>
<keyword evidence="1" id="KW-0175">Coiled coil</keyword>
<dbReference type="PANTHER" id="PTHR31762:SF4">
    <property type="entry name" value="COILED-COIL DOMAIN-CONTAINING PROTEIN SCD2"/>
    <property type="match status" value="1"/>
</dbReference>
<keyword evidence="4" id="KW-1185">Reference proteome</keyword>
<feature type="compositionally biased region" description="Low complexity" evidence="2">
    <location>
        <begin position="16"/>
        <end position="30"/>
    </location>
</feature>
<accession>A0A2I0X268</accession>
<dbReference type="InterPro" id="IPR040321">
    <property type="entry name" value="SCD2-like"/>
</dbReference>
<feature type="coiled-coil region" evidence="1">
    <location>
        <begin position="314"/>
        <end position="376"/>
    </location>
</feature>
<feature type="compositionally biased region" description="Polar residues" evidence="2">
    <location>
        <begin position="37"/>
        <end position="49"/>
    </location>
</feature>
<feature type="compositionally biased region" description="Pro residues" evidence="2">
    <location>
        <begin position="149"/>
        <end position="159"/>
    </location>
</feature>
<evidence type="ECO:0000256" key="2">
    <source>
        <dbReference type="SAM" id="MobiDB-lite"/>
    </source>
</evidence>
<dbReference type="Proteomes" id="UP000233837">
    <property type="component" value="Unassembled WGS sequence"/>
</dbReference>
<evidence type="ECO:0000313" key="3">
    <source>
        <dbReference type="EMBL" id="PKU82014.1"/>
    </source>
</evidence>
<dbReference type="STRING" id="906689.A0A2I0X268"/>
<reference evidence="3 4" key="2">
    <citation type="journal article" date="2017" name="Nature">
        <title>The Apostasia genome and the evolution of orchids.</title>
        <authorList>
            <person name="Zhang G.Q."/>
            <person name="Liu K.W."/>
            <person name="Li Z."/>
            <person name="Lohaus R."/>
            <person name="Hsiao Y.Y."/>
            <person name="Niu S.C."/>
            <person name="Wang J.Y."/>
            <person name="Lin Y.C."/>
            <person name="Xu Q."/>
            <person name="Chen L.J."/>
            <person name="Yoshida K."/>
            <person name="Fujiwara S."/>
            <person name="Wang Z.W."/>
            <person name="Zhang Y.Q."/>
            <person name="Mitsuda N."/>
            <person name="Wang M."/>
            <person name="Liu G.H."/>
            <person name="Pecoraro L."/>
            <person name="Huang H.X."/>
            <person name="Xiao X.J."/>
            <person name="Lin M."/>
            <person name="Wu X.Y."/>
            <person name="Wu W.L."/>
            <person name="Chen Y.Y."/>
            <person name="Chang S.B."/>
            <person name="Sakamoto S."/>
            <person name="Ohme-Takagi M."/>
            <person name="Yagi M."/>
            <person name="Zeng S.J."/>
            <person name="Shen C.Y."/>
            <person name="Yeh C.M."/>
            <person name="Luo Y.B."/>
            <person name="Tsai W.C."/>
            <person name="Van de Peer Y."/>
            <person name="Liu Z.J."/>
        </authorList>
    </citation>
    <scope>NUCLEOTIDE SEQUENCE [LARGE SCALE GENOMIC DNA]</scope>
    <source>
        <tissue evidence="3">The whole plant</tissue>
    </source>
</reference>
<reference evidence="3 4" key="1">
    <citation type="journal article" date="2016" name="Sci. Rep.">
        <title>The Dendrobium catenatum Lindl. genome sequence provides insights into polysaccharide synthase, floral development and adaptive evolution.</title>
        <authorList>
            <person name="Zhang G.Q."/>
            <person name="Xu Q."/>
            <person name="Bian C."/>
            <person name="Tsai W.C."/>
            <person name="Yeh C.M."/>
            <person name="Liu K.W."/>
            <person name="Yoshida K."/>
            <person name="Zhang L.S."/>
            <person name="Chang S.B."/>
            <person name="Chen F."/>
            <person name="Shi Y."/>
            <person name="Su Y.Y."/>
            <person name="Zhang Y.Q."/>
            <person name="Chen L.J."/>
            <person name="Yin Y."/>
            <person name="Lin M."/>
            <person name="Huang H."/>
            <person name="Deng H."/>
            <person name="Wang Z.W."/>
            <person name="Zhu S.L."/>
            <person name="Zhao X."/>
            <person name="Deng C."/>
            <person name="Niu S.C."/>
            <person name="Huang J."/>
            <person name="Wang M."/>
            <person name="Liu G.H."/>
            <person name="Yang H.J."/>
            <person name="Xiao X.J."/>
            <person name="Hsiao Y.Y."/>
            <person name="Wu W.L."/>
            <person name="Chen Y.Y."/>
            <person name="Mitsuda N."/>
            <person name="Ohme-Takagi M."/>
            <person name="Luo Y.B."/>
            <person name="Van de Peer Y."/>
            <person name="Liu Z.J."/>
        </authorList>
    </citation>
    <scope>NUCLEOTIDE SEQUENCE [LARGE SCALE GENOMIC DNA]</scope>
    <source>
        <tissue evidence="3">The whole plant</tissue>
    </source>
</reference>
<dbReference type="EMBL" id="KZ502211">
    <property type="protein sequence ID" value="PKU82014.1"/>
    <property type="molecule type" value="Genomic_DNA"/>
</dbReference>
<name>A0A2I0X268_9ASPA</name>
<protein>
    <recommendedName>
        <fullName evidence="5">Coiled-coil domain-containing protein SCD2</fullName>
    </recommendedName>
</protein>
<proteinExistence type="predicted"/>
<feature type="compositionally biased region" description="Low complexity" evidence="2">
    <location>
        <begin position="50"/>
        <end position="62"/>
    </location>
</feature>
<dbReference type="PANTHER" id="PTHR31762">
    <property type="entry name" value="FAS-BINDING FACTOR-LIKE PROTEIN"/>
    <property type="match status" value="1"/>
</dbReference>
<feature type="region of interest" description="Disordered" evidence="2">
    <location>
        <begin position="1"/>
        <end position="178"/>
    </location>
</feature>
<feature type="compositionally biased region" description="Low complexity" evidence="2">
    <location>
        <begin position="160"/>
        <end position="170"/>
    </location>
</feature>
<sequence>MDRWRTRSPVYTRQHSGGSSSTGSSSPGMSPAHHRSASTSGLSNIRRTQNLAAKAANARLARVMASQASGEDDEEEDEGDLPATSDSFRYGSPRTLSSSNGGATAGNGVGILGRPTRSPSPALGRNVADYAPSVRSTSTGRPSIVSRPTPAPSPAPLVPPSRTSLRTTSTIPGIEPPIEKRKDKRFPVDVGHMAFRESGNRREASALQDELDMLQEENDNIMEKLRITEEKREEAEARARELEKQMVIVQSWLKMIIVRISRWGQLQCRPCFDIVVMSDLKDMAVTNAVDPDVAMIMIQVAALGEGVSLEARLLSRKEAALQKREAALKAARETKDGRDEEIASLRQEVEVAREEVSSALEQLRETETEAKALRSMTQRMILTEEEMEEVVLKRCWLARYWGLAVQYGIYLEIAVSKHEHWSSLAPLPFEVVISAGQKAKEDGSHGGNENERTKLVRELSDITGEGNIESMLSVEKGLRELASLKVEDAVVFAVSQRGRPSLLRQSASDYKSPADPKFLEAFELNPVESEDVLFKQAWLAYFWRRAKNHGVEEDIAEERLQFWLSRMSQSPTSHDAVDVERGLVELRKLGIEQQLWEVSRREIDPSSSILSHAESS</sequence>
<evidence type="ECO:0008006" key="5">
    <source>
        <dbReference type="Google" id="ProtNLM"/>
    </source>
</evidence>
<feature type="coiled-coil region" evidence="1">
    <location>
        <begin position="197"/>
        <end position="245"/>
    </location>
</feature>